<protein>
    <submittedName>
        <fullName evidence="1">Uncharacterized protein</fullName>
    </submittedName>
</protein>
<evidence type="ECO:0000313" key="1">
    <source>
        <dbReference type="EMBL" id="PVH67026.1"/>
    </source>
</evidence>
<proteinExistence type="predicted"/>
<dbReference type="Gramene" id="PVH67026">
    <property type="protein sequence ID" value="PVH67026"/>
    <property type="gene ID" value="PAHAL_1G413000"/>
</dbReference>
<gene>
    <name evidence="1" type="ORF">PAHAL_1G413000</name>
</gene>
<dbReference type="AlphaFoldDB" id="A0A2T8KXW9"/>
<reference evidence="1" key="1">
    <citation type="submission" date="2018-04" db="EMBL/GenBank/DDBJ databases">
        <title>WGS assembly of Panicum hallii.</title>
        <authorList>
            <person name="Lovell J."/>
            <person name="Jenkins J."/>
            <person name="Lowry D."/>
            <person name="Mamidi S."/>
            <person name="Sreedasyam A."/>
            <person name="Weng X."/>
            <person name="Barry K."/>
            <person name="Bonette J."/>
            <person name="Campitelli B."/>
            <person name="Daum C."/>
            <person name="Gordon S."/>
            <person name="Gould B."/>
            <person name="Lipzen A."/>
            <person name="Macqueen A."/>
            <person name="Palacio-Mejia J."/>
            <person name="Plott C."/>
            <person name="Shakirov E."/>
            <person name="Shu S."/>
            <person name="Yoshinaga Y."/>
            <person name="Zane M."/>
            <person name="Rokhsar D."/>
            <person name="Grimwood J."/>
            <person name="Schmutz J."/>
            <person name="Juenger T."/>
        </authorList>
    </citation>
    <scope>NUCLEOTIDE SEQUENCE [LARGE SCALE GENOMIC DNA]</scope>
    <source>
        <strain evidence="1">FIL2</strain>
    </source>
</reference>
<dbReference type="EMBL" id="CM008046">
    <property type="protein sequence ID" value="PVH67026.1"/>
    <property type="molecule type" value="Genomic_DNA"/>
</dbReference>
<name>A0A2T8KXW9_9POAL</name>
<sequence length="100" mass="10889">MLIRSTSHHYCLALYTHLAQLVGHGGLWGMLAGSRHPRPSLQLIAACCREDREASDQASFLASQCIHGVSSVTYLEAMKYSAVERGRRIIPCACSMLGLG</sequence>
<accession>A0A2T8KXW9</accession>
<organism evidence="1">
    <name type="scientific">Panicum hallii</name>
    <dbReference type="NCBI Taxonomy" id="206008"/>
    <lineage>
        <taxon>Eukaryota</taxon>
        <taxon>Viridiplantae</taxon>
        <taxon>Streptophyta</taxon>
        <taxon>Embryophyta</taxon>
        <taxon>Tracheophyta</taxon>
        <taxon>Spermatophyta</taxon>
        <taxon>Magnoliopsida</taxon>
        <taxon>Liliopsida</taxon>
        <taxon>Poales</taxon>
        <taxon>Poaceae</taxon>
        <taxon>PACMAD clade</taxon>
        <taxon>Panicoideae</taxon>
        <taxon>Panicodae</taxon>
        <taxon>Paniceae</taxon>
        <taxon>Panicinae</taxon>
        <taxon>Panicum</taxon>
        <taxon>Panicum sect. Panicum</taxon>
    </lineage>
</organism>
<dbReference type="Proteomes" id="UP000243499">
    <property type="component" value="Chromosome 1"/>
</dbReference>